<dbReference type="AlphaFoldDB" id="A0AAE0SVU4"/>
<dbReference type="Proteomes" id="UP001195483">
    <property type="component" value="Unassembled WGS sequence"/>
</dbReference>
<evidence type="ECO:0000256" key="1">
    <source>
        <dbReference type="SAM" id="MobiDB-lite"/>
    </source>
</evidence>
<gene>
    <name evidence="2" type="ORF">CHS0354_024668</name>
</gene>
<dbReference type="EMBL" id="JAEAOA010001460">
    <property type="protein sequence ID" value="KAK3598992.1"/>
    <property type="molecule type" value="Genomic_DNA"/>
</dbReference>
<reference evidence="2" key="2">
    <citation type="journal article" date="2021" name="Genome Biol. Evol.">
        <title>Developing a high-quality reference genome for a parasitic bivalve with doubly uniparental inheritance (Bivalvia: Unionida).</title>
        <authorList>
            <person name="Smith C.H."/>
        </authorList>
    </citation>
    <scope>NUCLEOTIDE SEQUENCE</scope>
    <source>
        <strain evidence="2">CHS0354</strain>
        <tissue evidence="2">Mantle</tissue>
    </source>
</reference>
<keyword evidence="3" id="KW-1185">Reference proteome</keyword>
<proteinExistence type="predicted"/>
<organism evidence="2 3">
    <name type="scientific">Potamilus streckersoni</name>
    <dbReference type="NCBI Taxonomy" id="2493646"/>
    <lineage>
        <taxon>Eukaryota</taxon>
        <taxon>Metazoa</taxon>
        <taxon>Spiralia</taxon>
        <taxon>Lophotrochozoa</taxon>
        <taxon>Mollusca</taxon>
        <taxon>Bivalvia</taxon>
        <taxon>Autobranchia</taxon>
        <taxon>Heteroconchia</taxon>
        <taxon>Palaeoheterodonta</taxon>
        <taxon>Unionida</taxon>
        <taxon>Unionoidea</taxon>
        <taxon>Unionidae</taxon>
        <taxon>Ambleminae</taxon>
        <taxon>Lampsilini</taxon>
        <taxon>Potamilus</taxon>
    </lineage>
</organism>
<comment type="caution">
    <text evidence="2">The sequence shown here is derived from an EMBL/GenBank/DDBJ whole genome shotgun (WGS) entry which is preliminary data.</text>
</comment>
<protein>
    <submittedName>
        <fullName evidence="2">Uncharacterized protein</fullName>
    </submittedName>
</protein>
<accession>A0AAE0SVU4</accession>
<reference evidence="2" key="3">
    <citation type="submission" date="2023-05" db="EMBL/GenBank/DDBJ databases">
        <authorList>
            <person name="Smith C.H."/>
        </authorList>
    </citation>
    <scope>NUCLEOTIDE SEQUENCE</scope>
    <source>
        <strain evidence="2">CHS0354</strain>
        <tissue evidence="2">Mantle</tissue>
    </source>
</reference>
<evidence type="ECO:0000313" key="3">
    <source>
        <dbReference type="Proteomes" id="UP001195483"/>
    </source>
</evidence>
<sequence length="96" mass="10544">SPTPAAFKKGDNFPRITKDMLWATSFGAPAEYVIFKDTPYLLYKLTYQAMSRACSGPVSVFSPTPVQGDNERGFGQESSPGKNSVGREEEENSETE</sequence>
<reference evidence="2" key="1">
    <citation type="journal article" date="2021" name="Genome Biol. Evol.">
        <title>A High-Quality Reference Genome for a Parasitic Bivalve with Doubly Uniparental Inheritance (Bivalvia: Unionida).</title>
        <authorList>
            <person name="Smith C.H."/>
        </authorList>
    </citation>
    <scope>NUCLEOTIDE SEQUENCE</scope>
    <source>
        <strain evidence="2">CHS0354</strain>
    </source>
</reference>
<name>A0AAE0SVU4_9BIVA</name>
<feature type="non-terminal residue" evidence="2">
    <location>
        <position position="1"/>
    </location>
</feature>
<feature type="region of interest" description="Disordered" evidence="1">
    <location>
        <begin position="58"/>
        <end position="96"/>
    </location>
</feature>
<evidence type="ECO:0000313" key="2">
    <source>
        <dbReference type="EMBL" id="KAK3598992.1"/>
    </source>
</evidence>